<accession>A0AAE4JZJ4</accession>
<dbReference type="PANTHER" id="PTHR44196:SF1">
    <property type="entry name" value="DEHYDROGENASE_REDUCTASE SDR FAMILY MEMBER 7B"/>
    <property type="match status" value="1"/>
</dbReference>
<gene>
    <name evidence="3" type="ORF">RIF25_15460</name>
</gene>
<dbReference type="PRINTS" id="PR00081">
    <property type="entry name" value="GDHRDH"/>
</dbReference>
<evidence type="ECO:0000313" key="4">
    <source>
        <dbReference type="Proteomes" id="UP001268256"/>
    </source>
</evidence>
<dbReference type="InterPro" id="IPR002347">
    <property type="entry name" value="SDR_fam"/>
</dbReference>
<dbReference type="CDD" id="cd05233">
    <property type="entry name" value="SDR_c"/>
    <property type="match status" value="1"/>
</dbReference>
<evidence type="ECO:0000256" key="2">
    <source>
        <dbReference type="ARBA" id="ARBA00023002"/>
    </source>
</evidence>
<proteinExistence type="inferred from homology"/>
<organism evidence="3 4">
    <name type="scientific">Pseudocalidococcus azoricus BACA0444</name>
    <dbReference type="NCBI Taxonomy" id="2918990"/>
    <lineage>
        <taxon>Bacteria</taxon>
        <taxon>Bacillati</taxon>
        <taxon>Cyanobacteriota</taxon>
        <taxon>Cyanophyceae</taxon>
        <taxon>Acaryochloridales</taxon>
        <taxon>Thermosynechococcaceae</taxon>
        <taxon>Pseudocalidococcus</taxon>
        <taxon>Pseudocalidococcus azoricus</taxon>
    </lineage>
</organism>
<sequence>MDASSVKRKILVIGASRGIGAAVAEYFVQRGDDVVCISRSQSTVGRWIQGDISTATGITSVVAEIGNTPVDALLFMGGTWEQQAFTNQYDFIHSPDAETRYVIAVNTIAPIELTKQLIPNLRQSHNPRAIFIGALSGLDHCATIEVANTASKFGLRGAAQALRIALASEKIGITVINPGNIATPEVLEDIAAGRFQAQVPIPLADIISAVAWILSLSAAVDIGEITLYQKESELTKLV</sequence>
<dbReference type="Proteomes" id="UP001268256">
    <property type="component" value="Unassembled WGS sequence"/>
</dbReference>
<evidence type="ECO:0000313" key="3">
    <source>
        <dbReference type="EMBL" id="MDS3862199.1"/>
    </source>
</evidence>
<keyword evidence="4" id="KW-1185">Reference proteome</keyword>
<name>A0AAE4JZJ4_9CYAN</name>
<keyword evidence="2 3" id="KW-0560">Oxidoreductase</keyword>
<comment type="similarity">
    <text evidence="1">Belongs to the short-chain dehydrogenases/reductases (SDR) family.</text>
</comment>
<protein>
    <submittedName>
        <fullName evidence="3">SDR family oxidoreductase</fullName>
        <ecNumber evidence="3">1.-.-.-</ecNumber>
    </submittedName>
</protein>
<dbReference type="SUPFAM" id="SSF51735">
    <property type="entry name" value="NAD(P)-binding Rossmann-fold domains"/>
    <property type="match status" value="1"/>
</dbReference>
<comment type="caution">
    <text evidence="3">The sequence shown here is derived from an EMBL/GenBank/DDBJ whole genome shotgun (WGS) entry which is preliminary data.</text>
</comment>
<dbReference type="EC" id="1.-.-.-" evidence="3"/>
<dbReference type="Pfam" id="PF00106">
    <property type="entry name" value="adh_short"/>
    <property type="match status" value="1"/>
</dbReference>
<dbReference type="RefSeq" id="WP_322879408.1">
    <property type="nucleotide sequence ID" value="NZ_JAVMIP010000023.1"/>
</dbReference>
<evidence type="ECO:0000256" key="1">
    <source>
        <dbReference type="ARBA" id="ARBA00006484"/>
    </source>
</evidence>
<dbReference type="GO" id="GO:0016020">
    <property type="term" value="C:membrane"/>
    <property type="evidence" value="ECO:0007669"/>
    <property type="project" value="TreeGrafter"/>
</dbReference>
<reference evidence="4" key="1">
    <citation type="submission" date="2023-07" db="EMBL/GenBank/DDBJ databases">
        <authorList>
            <person name="Luz R."/>
            <person name="Cordeiro R."/>
            <person name="Fonseca A."/>
            <person name="Goncalves V."/>
        </authorList>
    </citation>
    <scope>NUCLEOTIDE SEQUENCE [LARGE SCALE GENOMIC DNA]</scope>
    <source>
        <strain evidence="4">BACA0444</strain>
    </source>
</reference>
<dbReference type="EMBL" id="JAVMIP010000023">
    <property type="protein sequence ID" value="MDS3862199.1"/>
    <property type="molecule type" value="Genomic_DNA"/>
</dbReference>
<dbReference type="Gene3D" id="3.40.50.720">
    <property type="entry name" value="NAD(P)-binding Rossmann-like Domain"/>
    <property type="match status" value="1"/>
</dbReference>
<dbReference type="PANTHER" id="PTHR44196">
    <property type="entry name" value="DEHYDROGENASE/REDUCTASE SDR FAMILY MEMBER 7B"/>
    <property type="match status" value="1"/>
</dbReference>
<dbReference type="GO" id="GO:0016491">
    <property type="term" value="F:oxidoreductase activity"/>
    <property type="evidence" value="ECO:0007669"/>
    <property type="project" value="UniProtKB-KW"/>
</dbReference>
<dbReference type="AlphaFoldDB" id="A0AAE4JZJ4"/>
<dbReference type="InterPro" id="IPR036291">
    <property type="entry name" value="NAD(P)-bd_dom_sf"/>
</dbReference>